<keyword evidence="2" id="KW-1185">Reference proteome</keyword>
<sequence>MYLAITTRPDIAFSVSVVSQSLESPKQSDWQAVKRIFKYLRGTLSTKLLYRTNYKPGMLKAFSDADYAGDIQTRRSTSGIVCKYFGGAISWMSQKQRSVALSTTEAEFIAANEGTKEVIWLKRLLQEITVLNEVPTLMIDNASAIKLVKNPEFHKRSKHVEVRYYFVREKYHEGVINVEHVASIDQIADIMTKPLAKVQYLKLVNMLGLSN</sequence>
<organism evidence="1 2">
    <name type="scientific">Lasius platythorax</name>
    <dbReference type="NCBI Taxonomy" id="488582"/>
    <lineage>
        <taxon>Eukaryota</taxon>
        <taxon>Metazoa</taxon>
        <taxon>Ecdysozoa</taxon>
        <taxon>Arthropoda</taxon>
        <taxon>Hexapoda</taxon>
        <taxon>Insecta</taxon>
        <taxon>Pterygota</taxon>
        <taxon>Neoptera</taxon>
        <taxon>Endopterygota</taxon>
        <taxon>Hymenoptera</taxon>
        <taxon>Apocrita</taxon>
        <taxon>Aculeata</taxon>
        <taxon>Formicoidea</taxon>
        <taxon>Formicidae</taxon>
        <taxon>Formicinae</taxon>
        <taxon>Lasius</taxon>
        <taxon>Lasius</taxon>
    </lineage>
</organism>
<reference evidence="1" key="1">
    <citation type="submission" date="2024-04" db="EMBL/GenBank/DDBJ databases">
        <authorList>
            <consortium name="Molecular Ecology Group"/>
        </authorList>
    </citation>
    <scope>NUCLEOTIDE SEQUENCE</scope>
</reference>
<proteinExistence type="predicted"/>
<evidence type="ECO:0000313" key="1">
    <source>
        <dbReference type="EMBL" id="CAL1687619.1"/>
    </source>
</evidence>
<dbReference type="EMBL" id="OZ034830">
    <property type="protein sequence ID" value="CAL1687619.1"/>
    <property type="molecule type" value="Genomic_DNA"/>
</dbReference>
<protein>
    <recommendedName>
        <fullName evidence="3">Retrovirus-related Pol polyprotein from transposon TNT 1-94</fullName>
    </recommendedName>
</protein>
<name>A0AAV2P7Q0_9HYME</name>
<gene>
    <name evidence="1" type="ORF">LPLAT_LOCUS12795</name>
</gene>
<evidence type="ECO:0000313" key="2">
    <source>
        <dbReference type="Proteomes" id="UP001497644"/>
    </source>
</evidence>
<dbReference type="PANTHER" id="PTHR11439:SF515">
    <property type="entry name" value="GAG-POL POLYPROTEIN"/>
    <property type="match status" value="1"/>
</dbReference>
<dbReference type="AlphaFoldDB" id="A0AAV2P7Q0"/>
<accession>A0AAV2P7Q0</accession>
<dbReference type="Proteomes" id="UP001497644">
    <property type="component" value="Chromosome 7"/>
</dbReference>
<dbReference type="CDD" id="cd09272">
    <property type="entry name" value="RNase_HI_RT_Ty1"/>
    <property type="match status" value="1"/>
</dbReference>
<dbReference type="PANTHER" id="PTHR11439">
    <property type="entry name" value="GAG-POL-RELATED RETROTRANSPOSON"/>
    <property type="match status" value="1"/>
</dbReference>
<evidence type="ECO:0008006" key="3">
    <source>
        <dbReference type="Google" id="ProtNLM"/>
    </source>
</evidence>